<dbReference type="Proteomes" id="UP000219440">
    <property type="component" value="Unassembled WGS sequence"/>
</dbReference>
<evidence type="ECO:0000313" key="2">
    <source>
        <dbReference type="Proteomes" id="UP000219440"/>
    </source>
</evidence>
<dbReference type="AlphaFoldDB" id="A0A2C8Y9F1"/>
<keyword evidence="2" id="KW-1185">Reference proteome</keyword>
<reference evidence="1 2" key="1">
    <citation type="submission" date="2017-09" db="EMBL/GenBank/DDBJ databases">
        <authorList>
            <person name="Ehlers B."/>
            <person name="Leendertz F.H."/>
        </authorList>
    </citation>
    <scope>NUCLEOTIDE SEQUENCE [LARGE SCALE GENOMIC DNA]</scope>
    <source>
        <strain evidence="1 2">CGMCC 1.05381</strain>
    </source>
</reference>
<dbReference type="PANTHER" id="PTHR36529">
    <property type="entry name" value="SLL1095 PROTEIN"/>
    <property type="match status" value="1"/>
</dbReference>
<dbReference type="EMBL" id="OCST01000001">
    <property type="protein sequence ID" value="SOE46831.1"/>
    <property type="molecule type" value="Genomic_DNA"/>
</dbReference>
<dbReference type="InterPro" id="IPR029044">
    <property type="entry name" value="Nucleotide-diphossugar_trans"/>
</dbReference>
<organism evidence="1 2">
    <name type="scientific">Salinibacterium xinjiangense</name>
    <dbReference type="NCBI Taxonomy" id="386302"/>
    <lineage>
        <taxon>Bacteria</taxon>
        <taxon>Bacillati</taxon>
        <taxon>Actinomycetota</taxon>
        <taxon>Actinomycetes</taxon>
        <taxon>Micrococcales</taxon>
        <taxon>Microbacteriaceae</taxon>
        <taxon>Salinibacterium</taxon>
    </lineage>
</organism>
<dbReference type="Pfam" id="PF09837">
    <property type="entry name" value="DUF2064"/>
    <property type="match status" value="1"/>
</dbReference>
<dbReference type="InterPro" id="IPR018641">
    <property type="entry name" value="Trfase_1_rSAM/seldom-assoc"/>
</dbReference>
<protein>
    <recommendedName>
        <fullName evidence="3">Glycosyltransferase</fullName>
    </recommendedName>
</protein>
<accession>A0A2C8Y9F1</accession>
<evidence type="ECO:0000313" key="1">
    <source>
        <dbReference type="EMBL" id="SOE46831.1"/>
    </source>
</evidence>
<dbReference type="OrthoDB" id="9798250at2"/>
<dbReference type="PANTHER" id="PTHR36529:SF1">
    <property type="entry name" value="GLYCOSYLTRANSFERASE"/>
    <property type="match status" value="1"/>
</dbReference>
<dbReference type="Gene3D" id="3.90.550.10">
    <property type="entry name" value="Spore Coat Polysaccharide Biosynthesis Protein SpsA, Chain A"/>
    <property type="match status" value="1"/>
</dbReference>
<sequence>MTTLVLIAKEPLPGKAKTRLHPPLTLEQAASLAAAAIDDTLLAMHSLPATRRILLFEGNRLPARSESYDVTGQTTGTLDLRLGAIFDECDEPMLLIGMDTPQLTSDDLAPAFGGWPLDENADVDAWYGPASDGGFWALGMREPRGDLIRGVEMSQDDTGAAQLARLDEAGLKVGTLPTLTDVDTIDSAREVAALAPHTLFARTLQQFERVTP</sequence>
<name>A0A2C8Y9F1_9MICO</name>
<dbReference type="SUPFAM" id="SSF53448">
    <property type="entry name" value="Nucleotide-diphospho-sugar transferases"/>
    <property type="match status" value="1"/>
</dbReference>
<proteinExistence type="predicted"/>
<dbReference type="RefSeq" id="WP_097059371.1">
    <property type="nucleotide sequence ID" value="NZ_BMLC01000002.1"/>
</dbReference>
<evidence type="ECO:0008006" key="3">
    <source>
        <dbReference type="Google" id="ProtNLM"/>
    </source>
</evidence>
<gene>
    <name evidence="1" type="ORF">SAMN06296378_0179</name>
</gene>